<organism evidence="1 2">
    <name type="scientific">Actinomadura darangshiensis</name>
    <dbReference type="NCBI Taxonomy" id="705336"/>
    <lineage>
        <taxon>Bacteria</taxon>
        <taxon>Bacillati</taxon>
        <taxon>Actinomycetota</taxon>
        <taxon>Actinomycetes</taxon>
        <taxon>Streptosporangiales</taxon>
        <taxon>Thermomonosporaceae</taxon>
        <taxon>Actinomadura</taxon>
    </lineage>
</organism>
<accession>A0A4R5BIK6</accession>
<reference evidence="1 2" key="1">
    <citation type="submission" date="2019-03" db="EMBL/GenBank/DDBJ databases">
        <title>Draft genome sequences of novel Actinobacteria.</title>
        <authorList>
            <person name="Sahin N."/>
            <person name="Ay H."/>
            <person name="Saygin H."/>
        </authorList>
    </citation>
    <scope>NUCLEOTIDE SEQUENCE [LARGE SCALE GENOMIC DNA]</scope>
    <source>
        <strain evidence="1 2">DSM 45941</strain>
    </source>
</reference>
<dbReference type="AlphaFoldDB" id="A0A4R5BIK6"/>
<comment type="caution">
    <text evidence="1">The sequence shown here is derived from an EMBL/GenBank/DDBJ whole genome shotgun (WGS) entry which is preliminary data.</text>
</comment>
<sequence>MGRWGPGSGQGWDQGTETLFTLARHTGNRGDELAALIKLLITAAEPLSGRFNGSGKAAFDRFKAHSDEITADLKGGLNRVGTGQLGMEQAFAGGDHEMADEATRSMSAAHFDQAKFRTG</sequence>
<dbReference type="Proteomes" id="UP000295578">
    <property type="component" value="Unassembled WGS sequence"/>
</dbReference>
<protein>
    <submittedName>
        <fullName evidence="1">Uncharacterized protein</fullName>
    </submittedName>
</protein>
<name>A0A4R5BIK6_9ACTN</name>
<keyword evidence="2" id="KW-1185">Reference proteome</keyword>
<proteinExistence type="predicted"/>
<dbReference type="OrthoDB" id="3826998at2"/>
<evidence type="ECO:0000313" key="1">
    <source>
        <dbReference type="EMBL" id="TDD85595.1"/>
    </source>
</evidence>
<gene>
    <name evidence="1" type="ORF">E1293_10845</name>
</gene>
<evidence type="ECO:0000313" key="2">
    <source>
        <dbReference type="Proteomes" id="UP000295578"/>
    </source>
</evidence>
<dbReference type="RefSeq" id="WP_132196536.1">
    <property type="nucleotide sequence ID" value="NZ_SMKY01000035.1"/>
</dbReference>
<dbReference type="EMBL" id="SMKY01000035">
    <property type="protein sequence ID" value="TDD85595.1"/>
    <property type="molecule type" value="Genomic_DNA"/>
</dbReference>